<dbReference type="AlphaFoldDB" id="A0A150LFS7"/>
<dbReference type="InterPro" id="IPR010994">
    <property type="entry name" value="RuvA_2-like"/>
</dbReference>
<dbReference type="Gene3D" id="3.10.560.10">
    <property type="entry name" value="Outer membrane lipoprotein wza domain like"/>
    <property type="match status" value="1"/>
</dbReference>
<feature type="region of interest" description="Disordered" evidence="1">
    <location>
        <begin position="34"/>
        <end position="71"/>
    </location>
</feature>
<dbReference type="GO" id="GO:0006281">
    <property type="term" value="P:DNA repair"/>
    <property type="evidence" value="ECO:0007669"/>
    <property type="project" value="InterPro"/>
</dbReference>
<dbReference type="InterPro" id="IPR019554">
    <property type="entry name" value="Soluble_ligand-bd"/>
</dbReference>
<dbReference type="Proteomes" id="UP000075683">
    <property type="component" value="Unassembled WGS sequence"/>
</dbReference>
<dbReference type="SUPFAM" id="SSF47781">
    <property type="entry name" value="RuvA domain 2-like"/>
    <property type="match status" value="1"/>
</dbReference>
<comment type="caution">
    <text evidence="3">The sequence shown here is derived from an EMBL/GenBank/DDBJ whole genome shotgun (WGS) entry which is preliminary data.</text>
</comment>
<sequence>MEKFREKRWLLWLPPAAVLLFFLFRPEADIPWAPEPEAKSAPDALEAADAPDERGVAQDEAGDAGKEEPEGWKVDVKGAVKKPGVYAASRSDRVLDLIERAGGFAEDADREKINLAQKVADEMVIYVPKIGEEMPDFSGGTAGTGANGGEGGGAEKVNINTADESLLQTLPGIGPAKAKAIIEYREENGPFRSAEDIKNVSGIGEKTFEKIAGHISVK</sequence>
<feature type="compositionally biased region" description="Low complexity" evidence="1">
    <location>
        <begin position="39"/>
        <end position="48"/>
    </location>
</feature>
<dbReference type="InterPro" id="IPR003583">
    <property type="entry name" value="Hlx-hairpin-Hlx_DNA-bd_motif"/>
</dbReference>
<organism evidence="3 4">
    <name type="scientific">Caldibacillus debilis</name>
    <dbReference type="NCBI Taxonomy" id="301148"/>
    <lineage>
        <taxon>Bacteria</taxon>
        <taxon>Bacillati</taxon>
        <taxon>Bacillota</taxon>
        <taxon>Bacilli</taxon>
        <taxon>Bacillales</taxon>
        <taxon>Bacillaceae</taxon>
        <taxon>Caldibacillus</taxon>
    </lineage>
</organism>
<dbReference type="RefSeq" id="WP_061569655.1">
    <property type="nucleotide sequence ID" value="NZ_LQYT01000113.1"/>
</dbReference>
<feature type="domain" description="Helix-hairpin-helix DNA-binding motif class 1" evidence="2">
    <location>
        <begin position="165"/>
        <end position="184"/>
    </location>
</feature>
<dbReference type="InterPro" id="IPR051675">
    <property type="entry name" value="Endo/Exo/Phosphatase_dom_1"/>
</dbReference>
<dbReference type="Pfam" id="PF10531">
    <property type="entry name" value="SLBB"/>
    <property type="match status" value="1"/>
</dbReference>
<feature type="compositionally biased region" description="Basic and acidic residues" evidence="1">
    <location>
        <begin position="51"/>
        <end position="71"/>
    </location>
</feature>
<accession>A0A150LFS7</accession>
<dbReference type="Pfam" id="PF12836">
    <property type="entry name" value="HHH_3"/>
    <property type="match status" value="1"/>
</dbReference>
<dbReference type="STRING" id="301148.B4135_3249"/>
<feature type="domain" description="Helix-hairpin-helix DNA-binding motif class 1" evidence="2">
    <location>
        <begin position="195"/>
        <end position="214"/>
    </location>
</feature>
<protein>
    <recommendedName>
        <fullName evidence="2">Helix-hairpin-helix DNA-binding motif class 1 domain-containing protein</fullName>
    </recommendedName>
</protein>
<dbReference type="SMART" id="SM00278">
    <property type="entry name" value="HhH1"/>
    <property type="match status" value="2"/>
</dbReference>
<evidence type="ECO:0000256" key="1">
    <source>
        <dbReference type="SAM" id="MobiDB-lite"/>
    </source>
</evidence>
<gene>
    <name evidence="3" type="ORF">B4135_3249</name>
</gene>
<dbReference type="EMBL" id="LQYT01000113">
    <property type="protein sequence ID" value="KYD11134.1"/>
    <property type="molecule type" value="Genomic_DNA"/>
</dbReference>
<reference evidence="3 4" key="1">
    <citation type="submission" date="2016-01" db="EMBL/GenBank/DDBJ databases">
        <title>Draft Genome Sequences of Seven Thermophilic Sporeformers Isolated from Foods.</title>
        <authorList>
            <person name="Berendsen E.M."/>
            <person name="Wells-Bennik M.H."/>
            <person name="Krawcyk A.O."/>
            <person name="De Jong A."/>
            <person name="Holsappel S."/>
            <person name="Eijlander R.T."/>
            <person name="Kuipers O.P."/>
        </authorList>
    </citation>
    <scope>NUCLEOTIDE SEQUENCE [LARGE SCALE GENOMIC DNA]</scope>
    <source>
        <strain evidence="3 4">B4135</strain>
    </source>
</reference>
<dbReference type="GO" id="GO:0015627">
    <property type="term" value="C:type II protein secretion system complex"/>
    <property type="evidence" value="ECO:0007669"/>
    <property type="project" value="TreeGrafter"/>
</dbReference>
<dbReference type="PANTHER" id="PTHR21180">
    <property type="entry name" value="ENDONUCLEASE/EXONUCLEASE/PHOSPHATASE FAMILY DOMAIN-CONTAINING PROTEIN 1"/>
    <property type="match status" value="1"/>
</dbReference>
<dbReference type="PATRIC" id="fig|301148.3.peg.1216"/>
<evidence type="ECO:0000313" key="3">
    <source>
        <dbReference type="EMBL" id="KYD11134.1"/>
    </source>
</evidence>
<name>A0A150LFS7_9BACI</name>
<dbReference type="GO" id="GO:0003677">
    <property type="term" value="F:DNA binding"/>
    <property type="evidence" value="ECO:0007669"/>
    <property type="project" value="InterPro"/>
</dbReference>
<evidence type="ECO:0000313" key="4">
    <source>
        <dbReference type="Proteomes" id="UP000075683"/>
    </source>
</evidence>
<proteinExistence type="predicted"/>
<evidence type="ECO:0000259" key="2">
    <source>
        <dbReference type="SMART" id="SM00278"/>
    </source>
</evidence>
<dbReference type="OrthoDB" id="9790239at2"/>
<dbReference type="NCBIfam" id="TIGR00426">
    <property type="entry name" value="competence protein ComEA helix-hairpin-helix repeat region"/>
    <property type="match status" value="1"/>
</dbReference>
<dbReference type="InterPro" id="IPR004509">
    <property type="entry name" value="Competence_ComEA_HhH"/>
</dbReference>
<dbReference type="Gene3D" id="1.10.150.280">
    <property type="entry name" value="AF1531-like domain"/>
    <property type="match status" value="1"/>
</dbReference>
<dbReference type="GO" id="GO:0015628">
    <property type="term" value="P:protein secretion by the type II secretion system"/>
    <property type="evidence" value="ECO:0007669"/>
    <property type="project" value="TreeGrafter"/>
</dbReference>
<dbReference type="PANTHER" id="PTHR21180:SF32">
    <property type="entry name" value="ENDONUCLEASE_EXONUCLEASE_PHOSPHATASE FAMILY DOMAIN-CONTAINING PROTEIN 1"/>
    <property type="match status" value="1"/>
</dbReference>